<dbReference type="GO" id="GO:0004674">
    <property type="term" value="F:protein serine/threonine kinase activity"/>
    <property type="evidence" value="ECO:0007669"/>
    <property type="project" value="UniProtKB-KW"/>
</dbReference>
<evidence type="ECO:0000313" key="2">
    <source>
        <dbReference type="Proteomes" id="UP000218731"/>
    </source>
</evidence>
<name>A0A1L7NJU6_PSEPU</name>
<proteinExistence type="predicted"/>
<protein>
    <submittedName>
        <fullName evidence="1">Serine/threonine protein kinase IcmW</fullName>
    </submittedName>
</protein>
<sequence length="172" mass="19336">MDEYTTSDAGTPPIDQLDLTAHGVLGHFAKSSRNAQLVGFLMSMDRLDRWAVDFDEDAPAQQFEIQLLMQEIQAFVEAYALVLHQVPQPFTELLAHLTSSRCMYLVRYVAQRNIAFTGALAPLLAGDLSQPAELTAFRRRLEAFSKAHLLSEIFSGERLREISQIMESYADV</sequence>
<dbReference type="RefSeq" id="WP_095116522.1">
    <property type="nucleotide sequence ID" value="NZ_AP015029.1"/>
</dbReference>
<keyword evidence="1" id="KW-0418">Kinase</keyword>
<evidence type="ECO:0000313" key="1">
    <source>
        <dbReference type="EMBL" id="BAW25759.1"/>
    </source>
</evidence>
<reference evidence="1 2" key="1">
    <citation type="submission" date="2015-11" db="EMBL/GenBank/DDBJ databases">
        <title>Complete genome sequencing of a biphenyl-degrading bacterium, Pseudomonas putida KF715 (=NBRC110667).</title>
        <authorList>
            <person name="Suenaga H."/>
            <person name="Fujihara N."/>
            <person name="Watanabe T."/>
            <person name="Hirose J."/>
            <person name="Kimura N."/>
            <person name="Yamazoe A."/>
            <person name="Hosoyama A."/>
            <person name="Shimodaira J."/>
            <person name="Furukawa K."/>
        </authorList>
    </citation>
    <scope>NUCLEOTIDE SEQUENCE [LARGE SCALE GENOMIC DNA]</scope>
    <source>
        <strain evidence="1 2">KF715</strain>
    </source>
</reference>
<keyword evidence="1" id="KW-0723">Serine/threonine-protein kinase</keyword>
<keyword evidence="1" id="KW-0808">Transferase</keyword>
<dbReference type="Proteomes" id="UP000218731">
    <property type="component" value="Chromosome 1"/>
</dbReference>
<dbReference type="InterPro" id="IPR057079">
    <property type="entry name" value="IcmW-like"/>
</dbReference>
<dbReference type="Pfam" id="PF23130">
    <property type="entry name" value="IcmW"/>
    <property type="match status" value="1"/>
</dbReference>
<accession>A0A1L7NJU6</accession>
<gene>
    <name evidence="1" type="ORF">KF715C_ch51860</name>
</gene>
<dbReference type="EMBL" id="AP015029">
    <property type="protein sequence ID" value="BAW25759.1"/>
    <property type="molecule type" value="Genomic_DNA"/>
</dbReference>
<dbReference type="AlphaFoldDB" id="A0A1L7NJU6"/>
<organism evidence="1 2">
    <name type="scientific">Pseudomonas putida</name>
    <name type="common">Arthrobacter siderocapsulatus</name>
    <dbReference type="NCBI Taxonomy" id="303"/>
    <lineage>
        <taxon>Bacteria</taxon>
        <taxon>Pseudomonadati</taxon>
        <taxon>Pseudomonadota</taxon>
        <taxon>Gammaproteobacteria</taxon>
        <taxon>Pseudomonadales</taxon>
        <taxon>Pseudomonadaceae</taxon>
        <taxon>Pseudomonas</taxon>
    </lineage>
</organism>